<dbReference type="EMBL" id="OZ035826">
    <property type="protein sequence ID" value="CAL1604574.1"/>
    <property type="molecule type" value="Genomic_DNA"/>
</dbReference>
<evidence type="ECO:0000313" key="1">
    <source>
        <dbReference type="EMBL" id="CAL1604574.1"/>
    </source>
</evidence>
<organism evidence="1 2">
    <name type="scientific">Knipowitschia caucasica</name>
    <name type="common">Caucasian dwarf goby</name>
    <name type="synonym">Pomatoschistus caucasicus</name>
    <dbReference type="NCBI Taxonomy" id="637954"/>
    <lineage>
        <taxon>Eukaryota</taxon>
        <taxon>Metazoa</taxon>
        <taxon>Chordata</taxon>
        <taxon>Craniata</taxon>
        <taxon>Vertebrata</taxon>
        <taxon>Euteleostomi</taxon>
        <taxon>Actinopterygii</taxon>
        <taxon>Neopterygii</taxon>
        <taxon>Teleostei</taxon>
        <taxon>Neoteleostei</taxon>
        <taxon>Acanthomorphata</taxon>
        <taxon>Gobiaria</taxon>
        <taxon>Gobiiformes</taxon>
        <taxon>Gobioidei</taxon>
        <taxon>Gobiidae</taxon>
        <taxon>Gobiinae</taxon>
        <taxon>Knipowitschia</taxon>
    </lineage>
</organism>
<evidence type="ECO:0000313" key="2">
    <source>
        <dbReference type="Proteomes" id="UP001497482"/>
    </source>
</evidence>
<dbReference type="Proteomes" id="UP001497482">
    <property type="component" value="Chromosome 4"/>
</dbReference>
<sequence>MEVGCDHQLGSRLKEDNCGVCGGDGTTCRLVRGQGSPQLSPNQSVQTVVEVPVGSRSLRISAKGPGIMMIESVSVLGRREETALVSSGSFTLGNTSVDFHRVSDKQTLKALQPLGADYIIKMKFGGPKDTTVQFLFYQPISFHWRETDFFPCSVTCGGAFQDCPAPRFLYLSQMEMDTITFN</sequence>
<reference evidence="1 2" key="1">
    <citation type="submission" date="2024-04" db="EMBL/GenBank/DDBJ databases">
        <authorList>
            <person name="Waldvogel A.-M."/>
            <person name="Schoenle A."/>
        </authorList>
    </citation>
    <scope>NUCLEOTIDE SEQUENCE [LARGE SCALE GENOMIC DNA]</scope>
</reference>
<proteinExistence type="predicted"/>
<dbReference type="GO" id="GO:0031012">
    <property type="term" value="C:extracellular matrix"/>
    <property type="evidence" value="ECO:0007669"/>
    <property type="project" value="TreeGrafter"/>
</dbReference>
<dbReference type="InterPro" id="IPR050439">
    <property type="entry name" value="ADAMTS_ADAMTS-like"/>
</dbReference>
<name>A0AAV2LRF4_KNICA</name>
<dbReference type="Gene3D" id="2.60.120.830">
    <property type="match status" value="1"/>
</dbReference>
<gene>
    <name evidence="1" type="ORF">KC01_LOCUS32065</name>
</gene>
<dbReference type="PANTHER" id="PTHR13723:SF169">
    <property type="entry name" value="ADAMTS-LIKE PROTEIN 3"/>
    <property type="match status" value="1"/>
</dbReference>
<keyword evidence="2" id="KW-1185">Reference proteome</keyword>
<dbReference type="PANTHER" id="PTHR13723">
    <property type="entry name" value="ADAMTS A DISINTEGRIN AND METALLOPROTEASE WITH THROMBOSPONDIN MOTIFS PROTEASE"/>
    <property type="match status" value="1"/>
</dbReference>
<dbReference type="AlphaFoldDB" id="A0AAV2LRF4"/>
<accession>A0AAV2LRF4</accession>
<protein>
    <submittedName>
        <fullName evidence="1">Uncharacterized protein</fullName>
    </submittedName>
</protein>